<evidence type="ECO:0000256" key="1">
    <source>
        <dbReference type="ARBA" id="ARBA00008383"/>
    </source>
</evidence>
<dbReference type="RefSeq" id="WP_329262701.1">
    <property type="nucleotide sequence ID" value="NZ_CP109011.1"/>
</dbReference>
<reference evidence="3" key="1">
    <citation type="submission" date="2022-10" db="EMBL/GenBank/DDBJ databases">
        <title>The complete genomes of actinobacterial strains from the NBC collection.</title>
        <authorList>
            <person name="Joergensen T.S."/>
            <person name="Alvarez Arevalo M."/>
            <person name="Sterndorff E.B."/>
            <person name="Faurdal D."/>
            <person name="Vuksanovic O."/>
            <person name="Mourched A.-S."/>
            <person name="Charusanti P."/>
            <person name="Shaw S."/>
            <person name="Blin K."/>
            <person name="Weber T."/>
        </authorList>
    </citation>
    <scope>NUCLEOTIDE SEQUENCE</scope>
    <source>
        <strain evidence="3">NBC_00686</strain>
    </source>
</reference>
<name>A0ABZ1WU98_9ACTN</name>
<dbReference type="SUPFAM" id="SSF89796">
    <property type="entry name" value="CoA-transferase family III (CaiB/BaiF)"/>
    <property type="match status" value="1"/>
</dbReference>
<evidence type="ECO:0000256" key="2">
    <source>
        <dbReference type="ARBA" id="ARBA00022679"/>
    </source>
</evidence>
<protein>
    <submittedName>
        <fullName evidence="3">CoA transferase</fullName>
    </submittedName>
</protein>
<dbReference type="Gene3D" id="3.40.50.10540">
    <property type="entry name" value="Crotonobetainyl-coa:carnitine coa-transferase, domain 1"/>
    <property type="match status" value="1"/>
</dbReference>
<dbReference type="GO" id="GO:0016740">
    <property type="term" value="F:transferase activity"/>
    <property type="evidence" value="ECO:0007669"/>
    <property type="project" value="UniProtKB-KW"/>
</dbReference>
<dbReference type="InterPro" id="IPR023606">
    <property type="entry name" value="CoA-Trfase_III_dom_1_sf"/>
</dbReference>
<keyword evidence="4" id="KW-1185">Reference proteome</keyword>
<dbReference type="EMBL" id="CP109011">
    <property type="protein sequence ID" value="WUT43012.1"/>
    <property type="molecule type" value="Genomic_DNA"/>
</dbReference>
<accession>A0ABZ1WU98</accession>
<gene>
    <name evidence="3" type="ORF">OG929_12250</name>
</gene>
<keyword evidence="2 3" id="KW-0808">Transferase</keyword>
<dbReference type="Gene3D" id="3.30.1540.10">
    <property type="entry name" value="formyl-coa transferase, domain 3"/>
    <property type="match status" value="1"/>
</dbReference>
<dbReference type="PANTHER" id="PTHR48228:SF6">
    <property type="entry name" value="L-CARNITINE COA-TRANSFERASE"/>
    <property type="match status" value="1"/>
</dbReference>
<dbReference type="Pfam" id="PF02515">
    <property type="entry name" value="CoA_transf_3"/>
    <property type="match status" value="1"/>
</dbReference>
<evidence type="ECO:0000313" key="3">
    <source>
        <dbReference type="EMBL" id="WUT43012.1"/>
    </source>
</evidence>
<comment type="similarity">
    <text evidence="1">Belongs to the CoA-transferase III family.</text>
</comment>
<dbReference type="Proteomes" id="UP001432168">
    <property type="component" value="Chromosome"/>
</dbReference>
<dbReference type="InterPro" id="IPR044855">
    <property type="entry name" value="CoA-Trfase_III_dom3_sf"/>
</dbReference>
<proteinExistence type="inferred from homology"/>
<evidence type="ECO:0000313" key="4">
    <source>
        <dbReference type="Proteomes" id="UP001432168"/>
    </source>
</evidence>
<sequence>MTETPLHGLRVLDTATLFAGPLAATLLGDFGAEVVKIEHPTKPDPSRGHGPSKDGIGLWWKVLGRNKRTITLDLSKPGGRTTFLRLAASADVVVENFRPGTLEKWDLGWPELSAVNPRLVLTRVTGFGQFGPYAHRPGFGTLAEAMSGFAAITGEPDAPPVLPPFGLADSIAGLATAYAVMTALAARERTGEGQVVDMALIEPILTVLGPQPTWYDQLGHVQERTGNRSANNAPRNTYRTADGSWVAVSTSAQSIAERVMHLVGRPELIDEPWFATGAERAAHADVLDAAVGSWIAERSRADVLAAFEKAEAAIAPIQDVRDVLADPQYQALDTVTTVDDPELGPLRMQNVLFRLSSTPGAIRWAGRPHGADTDEILRELGLTEAELTALRTEGAL</sequence>
<organism evidence="3 4">
    <name type="scientific">Streptomyces pseudovenezuelae</name>
    <dbReference type="NCBI Taxonomy" id="67350"/>
    <lineage>
        <taxon>Bacteria</taxon>
        <taxon>Bacillati</taxon>
        <taxon>Actinomycetota</taxon>
        <taxon>Actinomycetes</taxon>
        <taxon>Kitasatosporales</taxon>
        <taxon>Streptomycetaceae</taxon>
        <taxon>Streptomyces</taxon>
        <taxon>Streptomyces aurantiacus group</taxon>
    </lineage>
</organism>
<dbReference type="InterPro" id="IPR050509">
    <property type="entry name" value="CoA-transferase_III"/>
</dbReference>
<dbReference type="InterPro" id="IPR003673">
    <property type="entry name" value="CoA-Trfase_fam_III"/>
</dbReference>
<dbReference type="PANTHER" id="PTHR48228">
    <property type="entry name" value="SUCCINYL-COA--D-CITRAMALATE COA-TRANSFERASE"/>
    <property type="match status" value="1"/>
</dbReference>